<name>A0ABW1NFY2_9ACTN</name>
<evidence type="ECO:0000313" key="2">
    <source>
        <dbReference type="EMBL" id="MFC6082031.1"/>
    </source>
</evidence>
<gene>
    <name evidence="2" type="ORF">ACFP1K_12755</name>
</gene>
<organism evidence="2 3">
    <name type="scientific">Sphaerisporangium aureirubrum</name>
    <dbReference type="NCBI Taxonomy" id="1544736"/>
    <lineage>
        <taxon>Bacteria</taxon>
        <taxon>Bacillati</taxon>
        <taxon>Actinomycetota</taxon>
        <taxon>Actinomycetes</taxon>
        <taxon>Streptosporangiales</taxon>
        <taxon>Streptosporangiaceae</taxon>
        <taxon>Sphaerisporangium</taxon>
    </lineage>
</organism>
<proteinExistence type="predicted"/>
<feature type="compositionally biased region" description="Pro residues" evidence="1">
    <location>
        <begin position="1"/>
        <end position="12"/>
    </location>
</feature>
<keyword evidence="3" id="KW-1185">Reference proteome</keyword>
<comment type="caution">
    <text evidence="2">The sequence shown here is derived from an EMBL/GenBank/DDBJ whole genome shotgun (WGS) entry which is preliminary data.</text>
</comment>
<evidence type="ECO:0000313" key="3">
    <source>
        <dbReference type="Proteomes" id="UP001596137"/>
    </source>
</evidence>
<evidence type="ECO:0000256" key="1">
    <source>
        <dbReference type="SAM" id="MobiDB-lite"/>
    </source>
</evidence>
<reference evidence="3" key="1">
    <citation type="journal article" date="2019" name="Int. J. Syst. Evol. Microbiol.">
        <title>The Global Catalogue of Microorganisms (GCM) 10K type strain sequencing project: providing services to taxonomists for standard genome sequencing and annotation.</title>
        <authorList>
            <consortium name="The Broad Institute Genomics Platform"/>
            <consortium name="The Broad Institute Genome Sequencing Center for Infectious Disease"/>
            <person name="Wu L."/>
            <person name="Ma J."/>
        </authorList>
    </citation>
    <scope>NUCLEOTIDE SEQUENCE [LARGE SCALE GENOMIC DNA]</scope>
    <source>
        <strain evidence="3">JCM 30346</strain>
    </source>
</reference>
<sequence>MTPTPGPTPSPADPHGHTAQSGHAPPSGSVETTVIVPPLADVTVRLEWTAGPHRLLDPGRQFIGRLLATATTSPTPSPPGPTITVDGTGNAQPAVEGAGPAAGSSAGAEMTVRLRAGAAVLADPAGPLARLRAATLLVPAAAHHPGSAVEITLDDLELRDGTTEDSTAALRASRAPAPYDAELEETVAAVHEGPPGEIWLVLDRDQQLPAALTIAARLPAPLLITGRFAHAHWPVLANLAPLRRARLAEPPAPVLWRVAGPPTPTDLRTADPPPPGHPAGPHRPEPAEDPVPPGPYWGERAGEAVPPRPYWRERAGDPVPPGPWAGRAGLARTVADPDGLIAEGCTTVVLGVCAADHEVIGRGGAVVPMERMRVTMEKLRAAGITVLAELWLGAPGIGADRIRAAIATLTAPDAPVDRLVGLRPFDWPVHWTTPRWGNTPVEIDRTPGPDLARHHHFHAPGTLPPAEVQSLISEVGPALARTGTLIPARVAAAYLSEDPPTDDSAGIALAPDTVVIKGA</sequence>
<feature type="region of interest" description="Disordered" evidence="1">
    <location>
        <begin position="256"/>
        <end position="302"/>
    </location>
</feature>
<feature type="non-terminal residue" evidence="2">
    <location>
        <position position="519"/>
    </location>
</feature>
<feature type="region of interest" description="Disordered" evidence="1">
    <location>
        <begin position="1"/>
        <end position="31"/>
    </location>
</feature>
<accession>A0ABW1NFY2</accession>
<protein>
    <submittedName>
        <fullName evidence="2">Uncharacterized protein</fullName>
    </submittedName>
</protein>
<dbReference type="EMBL" id="JBHSRF010000013">
    <property type="protein sequence ID" value="MFC6082031.1"/>
    <property type="molecule type" value="Genomic_DNA"/>
</dbReference>
<dbReference type="Proteomes" id="UP001596137">
    <property type="component" value="Unassembled WGS sequence"/>
</dbReference>